<evidence type="ECO:0000313" key="3">
    <source>
        <dbReference type="Proteomes" id="UP000573603"/>
    </source>
</evidence>
<name>A0A8H4Z9W9_9HYPO</name>
<accession>A0A8H4Z9W9</accession>
<keyword evidence="3" id="KW-1185">Reference proteome</keyword>
<proteinExistence type="predicted"/>
<comment type="caution">
    <text evidence="2">The sequence shown here is derived from an EMBL/GenBank/DDBJ whole genome shotgun (WGS) entry which is preliminary data.</text>
</comment>
<feature type="region of interest" description="Disordered" evidence="1">
    <location>
        <begin position="47"/>
        <end position="83"/>
    </location>
</feature>
<evidence type="ECO:0000256" key="1">
    <source>
        <dbReference type="SAM" id="MobiDB-lite"/>
    </source>
</evidence>
<dbReference type="Proteomes" id="UP000573603">
    <property type="component" value="Unassembled WGS sequence"/>
</dbReference>
<protein>
    <submittedName>
        <fullName evidence="2">Uncharacterized protein</fullName>
    </submittedName>
</protein>
<feature type="region of interest" description="Disordered" evidence="1">
    <location>
        <begin position="137"/>
        <end position="159"/>
    </location>
</feature>
<dbReference type="EMBL" id="JABEVY010000214">
    <property type="protein sequence ID" value="KAF5242155.1"/>
    <property type="molecule type" value="Genomic_DNA"/>
</dbReference>
<feature type="compositionally biased region" description="Acidic residues" evidence="1">
    <location>
        <begin position="53"/>
        <end position="66"/>
    </location>
</feature>
<reference evidence="2 3" key="1">
    <citation type="journal article" date="2020" name="BMC Genomics">
        <title>Correction to: Identification and distribution of gene clusters required for synthesis of sphingolipid metabolism inhibitors in diverse species of the filamentous fungus Fusarium.</title>
        <authorList>
            <person name="Kim H.S."/>
            <person name="Lohmar J.M."/>
            <person name="Busman M."/>
            <person name="Brown D.W."/>
            <person name="Naumann T.A."/>
            <person name="Divon H.H."/>
            <person name="Lysoe E."/>
            <person name="Uhlig S."/>
            <person name="Proctor R.H."/>
        </authorList>
    </citation>
    <scope>NUCLEOTIDE SEQUENCE [LARGE SCALE GENOMIC DNA]</scope>
    <source>
        <strain evidence="2 3">NRRL 25214</strain>
    </source>
</reference>
<gene>
    <name evidence="2" type="ORF">FANTH_8787</name>
</gene>
<sequence>MYPRLEGEPLFLDHLFQGEIQSPKTRTEAENADDQYLNTLLSRKPERWHAPFEELDDHETDNEDEGENMKDPPSSGGQLSIPEVPSVEGASLHFEEDGETWLDSFDFDSFDPSAILGELQSSFDNSGLIEGLLRMGEDGAGEATKQSDSGYASNSPDQL</sequence>
<dbReference type="AlphaFoldDB" id="A0A8H4Z9W9"/>
<feature type="compositionally biased region" description="Polar residues" evidence="1">
    <location>
        <begin position="144"/>
        <end position="159"/>
    </location>
</feature>
<evidence type="ECO:0000313" key="2">
    <source>
        <dbReference type="EMBL" id="KAF5242155.1"/>
    </source>
</evidence>
<organism evidence="2 3">
    <name type="scientific">Fusarium anthophilum</name>
    <dbReference type="NCBI Taxonomy" id="48485"/>
    <lineage>
        <taxon>Eukaryota</taxon>
        <taxon>Fungi</taxon>
        <taxon>Dikarya</taxon>
        <taxon>Ascomycota</taxon>
        <taxon>Pezizomycotina</taxon>
        <taxon>Sordariomycetes</taxon>
        <taxon>Hypocreomycetidae</taxon>
        <taxon>Hypocreales</taxon>
        <taxon>Nectriaceae</taxon>
        <taxon>Fusarium</taxon>
        <taxon>Fusarium fujikuroi species complex</taxon>
    </lineage>
</organism>